<comment type="caution">
    <text evidence="2">The sequence shown here is derived from an EMBL/GenBank/DDBJ whole genome shotgun (WGS) entry which is preliminary data.</text>
</comment>
<accession>A0ABR3IP36</accession>
<gene>
    <name evidence="2" type="ORF">HGRIS_012004</name>
</gene>
<proteinExistence type="predicted"/>
<sequence>MGAKREIITITHPVAQGPQIPLVTSTVFATSPSGYKPPSQWYGRSRDYDIRQALFRRWRRQIGGLRISEVRRRVTHPPTDGRLFYGYRIPATDGHHRPPTQSASRRYSSTVDLAARRR</sequence>
<dbReference type="EMBL" id="JASNQZ010000021">
    <property type="protein sequence ID" value="KAL0945047.1"/>
    <property type="molecule type" value="Genomic_DNA"/>
</dbReference>
<reference evidence="3" key="1">
    <citation type="submission" date="2024-06" db="EMBL/GenBank/DDBJ databases">
        <title>Multi-omics analyses provide insights into the biosynthesis of the anticancer antibiotic pleurotin in Hohenbuehelia grisea.</title>
        <authorList>
            <person name="Weaver J.A."/>
            <person name="Alberti F."/>
        </authorList>
    </citation>
    <scope>NUCLEOTIDE SEQUENCE [LARGE SCALE GENOMIC DNA]</scope>
    <source>
        <strain evidence="3">T-177</strain>
    </source>
</reference>
<organism evidence="2 3">
    <name type="scientific">Hohenbuehelia grisea</name>
    <dbReference type="NCBI Taxonomy" id="104357"/>
    <lineage>
        <taxon>Eukaryota</taxon>
        <taxon>Fungi</taxon>
        <taxon>Dikarya</taxon>
        <taxon>Basidiomycota</taxon>
        <taxon>Agaricomycotina</taxon>
        <taxon>Agaricomycetes</taxon>
        <taxon>Agaricomycetidae</taxon>
        <taxon>Agaricales</taxon>
        <taxon>Pleurotineae</taxon>
        <taxon>Pleurotaceae</taxon>
        <taxon>Hohenbuehelia</taxon>
    </lineage>
</organism>
<dbReference type="Proteomes" id="UP001556367">
    <property type="component" value="Unassembled WGS sequence"/>
</dbReference>
<name>A0ABR3IP36_9AGAR</name>
<keyword evidence="3" id="KW-1185">Reference proteome</keyword>
<feature type="region of interest" description="Disordered" evidence="1">
    <location>
        <begin position="85"/>
        <end position="118"/>
    </location>
</feature>
<evidence type="ECO:0000313" key="2">
    <source>
        <dbReference type="EMBL" id="KAL0945047.1"/>
    </source>
</evidence>
<protein>
    <submittedName>
        <fullName evidence="2">Uncharacterized protein</fullName>
    </submittedName>
</protein>
<evidence type="ECO:0000313" key="3">
    <source>
        <dbReference type="Proteomes" id="UP001556367"/>
    </source>
</evidence>
<evidence type="ECO:0000256" key="1">
    <source>
        <dbReference type="SAM" id="MobiDB-lite"/>
    </source>
</evidence>
<feature type="compositionally biased region" description="Polar residues" evidence="1">
    <location>
        <begin position="99"/>
        <end position="111"/>
    </location>
</feature>